<gene>
    <name evidence="1" type="ORF">B0H17DRAFT_1019734</name>
</gene>
<evidence type="ECO:0000313" key="2">
    <source>
        <dbReference type="Proteomes" id="UP001221757"/>
    </source>
</evidence>
<dbReference type="Proteomes" id="UP001221757">
    <property type="component" value="Unassembled WGS sequence"/>
</dbReference>
<comment type="caution">
    <text evidence="1">The sequence shown here is derived from an EMBL/GenBank/DDBJ whole genome shotgun (WGS) entry which is preliminary data.</text>
</comment>
<dbReference type="AlphaFoldDB" id="A0AAD7CUT0"/>
<accession>A0AAD7CUT0</accession>
<dbReference type="EMBL" id="JARKIE010000226">
    <property type="protein sequence ID" value="KAJ7664144.1"/>
    <property type="molecule type" value="Genomic_DNA"/>
</dbReference>
<organism evidence="1 2">
    <name type="scientific">Mycena rosella</name>
    <name type="common">Pink bonnet</name>
    <name type="synonym">Agaricus rosellus</name>
    <dbReference type="NCBI Taxonomy" id="1033263"/>
    <lineage>
        <taxon>Eukaryota</taxon>
        <taxon>Fungi</taxon>
        <taxon>Dikarya</taxon>
        <taxon>Basidiomycota</taxon>
        <taxon>Agaricomycotina</taxon>
        <taxon>Agaricomycetes</taxon>
        <taxon>Agaricomycetidae</taxon>
        <taxon>Agaricales</taxon>
        <taxon>Marasmiineae</taxon>
        <taxon>Mycenaceae</taxon>
        <taxon>Mycena</taxon>
    </lineage>
</organism>
<sequence>MSADVDGSYRRILYGDLDPAIAVAWLSQANHVFKSLKITSDYEKYAFAAGLEYEIELTRSAEIEPASYLFLCPLEEFRSDKPNRYKHPDCPAYWSLDPSGAQRLSTEEAENLGFPSIELTMSVHLQTWDARVYEGLSQFHEGKGFDPHSQDIALHLGYPLYQLSGTPDTSFAHGENI</sequence>
<proteinExistence type="predicted"/>
<evidence type="ECO:0000313" key="1">
    <source>
        <dbReference type="EMBL" id="KAJ7664144.1"/>
    </source>
</evidence>
<name>A0AAD7CUT0_MYCRO</name>
<keyword evidence="2" id="KW-1185">Reference proteome</keyword>
<protein>
    <submittedName>
        <fullName evidence="1">Uncharacterized protein</fullName>
    </submittedName>
</protein>
<reference evidence="1" key="1">
    <citation type="submission" date="2023-03" db="EMBL/GenBank/DDBJ databases">
        <title>Massive genome expansion in bonnet fungi (Mycena s.s.) driven by repeated elements and novel gene families across ecological guilds.</title>
        <authorList>
            <consortium name="Lawrence Berkeley National Laboratory"/>
            <person name="Harder C.B."/>
            <person name="Miyauchi S."/>
            <person name="Viragh M."/>
            <person name="Kuo A."/>
            <person name="Thoen E."/>
            <person name="Andreopoulos B."/>
            <person name="Lu D."/>
            <person name="Skrede I."/>
            <person name="Drula E."/>
            <person name="Henrissat B."/>
            <person name="Morin E."/>
            <person name="Kohler A."/>
            <person name="Barry K."/>
            <person name="LaButti K."/>
            <person name="Morin E."/>
            <person name="Salamov A."/>
            <person name="Lipzen A."/>
            <person name="Mereny Z."/>
            <person name="Hegedus B."/>
            <person name="Baldrian P."/>
            <person name="Stursova M."/>
            <person name="Weitz H."/>
            <person name="Taylor A."/>
            <person name="Grigoriev I.V."/>
            <person name="Nagy L.G."/>
            <person name="Martin F."/>
            <person name="Kauserud H."/>
        </authorList>
    </citation>
    <scope>NUCLEOTIDE SEQUENCE</scope>
    <source>
        <strain evidence="1">CBHHK067</strain>
    </source>
</reference>